<dbReference type="EMBL" id="LSTO01000001">
    <property type="protein sequence ID" value="OWW19769.1"/>
    <property type="molecule type" value="Genomic_DNA"/>
</dbReference>
<protein>
    <submittedName>
        <fullName evidence="2">Uncharacterized protein</fullName>
    </submittedName>
</protein>
<reference evidence="2 3" key="1">
    <citation type="submission" date="2016-02" db="EMBL/GenBank/DDBJ databases">
        <authorList>
            <person name="Wen L."/>
            <person name="He K."/>
            <person name="Yang H."/>
        </authorList>
    </citation>
    <scope>NUCLEOTIDE SEQUENCE [LARGE SCALE GENOMIC DNA]</scope>
    <source>
        <strain evidence="2 3">TSA40</strain>
    </source>
</reference>
<keyword evidence="3" id="KW-1185">Reference proteome</keyword>
<proteinExistence type="predicted"/>
<dbReference type="Proteomes" id="UP000197535">
    <property type="component" value="Unassembled WGS sequence"/>
</dbReference>
<feature type="region of interest" description="Disordered" evidence="1">
    <location>
        <begin position="92"/>
        <end position="112"/>
    </location>
</feature>
<evidence type="ECO:0000313" key="3">
    <source>
        <dbReference type="Proteomes" id="UP000197535"/>
    </source>
</evidence>
<evidence type="ECO:0000313" key="2">
    <source>
        <dbReference type="EMBL" id="OWW19769.1"/>
    </source>
</evidence>
<organism evidence="2 3">
    <name type="scientific">Noviherbaspirillum denitrificans</name>
    <dbReference type="NCBI Taxonomy" id="1968433"/>
    <lineage>
        <taxon>Bacteria</taxon>
        <taxon>Pseudomonadati</taxon>
        <taxon>Pseudomonadota</taxon>
        <taxon>Betaproteobacteria</taxon>
        <taxon>Burkholderiales</taxon>
        <taxon>Oxalobacteraceae</taxon>
        <taxon>Noviherbaspirillum</taxon>
    </lineage>
</organism>
<evidence type="ECO:0000256" key="1">
    <source>
        <dbReference type="SAM" id="MobiDB-lite"/>
    </source>
</evidence>
<name>A0A254TAT8_9BURK</name>
<dbReference type="AlphaFoldDB" id="A0A254TAT8"/>
<gene>
    <name evidence="2" type="ORF">AYR66_09900</name>
</gene>
<feature type="compositionally biased region" description="Basic and acidic residues" evidence="1">
    <location>
        <begin position="102"/>
        <end position="112"/>
    </location>
</feature>
<sequence length="112" mass="12331">MPRCKLYNGIWKNCCCPWRNRCGTFESTRIADYPEQALPRTSVSGMELAPVPLPPFASRSVSGNQDRCEDFISTIYSTTPVAMAATGFSPADNEVAGKVSRNGREEIHDGKD</sequence>
<comment type="caution">
    <text evidence="2">The sequence shown here is derived from an EMBL/GenBank/DDBJ whole genome shotgun (WGS) entry which is preliminary data.</text>
</comment>
<accession>A0A254TAT8</accession>